<name>A0ABW8XWR8_9FLAO</name>
<evidence type="ECO:0000313" key="3">
    <source>
        <dbReference type="Proteomes" id="UP001629260"/>
    </source>
</evidence>
<dbReference type="RefSeq" id="WP_408082805.1">
    <property type="nucleotide sequence ID" value="NZ_JBELQA010000011.1"/>
</dbReference>
<evidence type="ECO:0008006" key="4">
    <source>
        <dbReference type="Google" id="ProtNLM"/>
    </source>
</evidence>
<gene>
    <name evidence="2" type="ORF">ABS764_16040</name>
</gene>
<dbReference type="Proteomes" id="UP001629260">
    <property type="component" value="Unassembled WGS sequence"/>
</dbReference>
<comment type="caution">
    <text evidence="2">The sequence shown here is derived from an EMBL/GenBank/DDBJ whole genome shotgun (WGS) entry which is preliminary data.</text>
</comment>
<feature type="transmembrane region" description="Helical" evidence="1">
    <location>
        <begin position="51"/>
        <end position="69"/>
    </location>
</feature>
<feature type="transmembrane region" description="Helical" evidence="1">
    <location>
        <begin position="6"/>
        <end position="23"/>
    </location>
</feature>
<keyword evidence="1" id="KW-1133">Transmembrane helix</keyword>
<proteinExistence type="predicted"/>
<keyword evidence="1" id="KW-0472">Membrane</keyword>
<evidence type="ECO:0000256" key="1">
    <source>
        <dbReference type="SAM" id="Phobius"/>
    </source>
</evidence>
<protein>
    <recommendedName>
        <fullName evidence="4">LPXTG-motif cell wall anchor domain-containing protein</fullName>
    </recommendedName>
</protein>
<reference evidence="2 3" key="1">
    <citation type="submission" date="2024-06" db="EMBL/GenBank/DDBJ databases">
        <authorList>
            <person name="Kaempfer P."/>
            <person name="Viver T."/>
        </authorList>
    </citation>
    <scope>NUCLEOTIDE SEQUENCE [LARGE SCALE GENOMIC DNA]</scope>
    <source>
        <strain evidence="2 3">ST-87</strain>
    </source>
</reference>
<keyword evidence="1" id="KW-0812">Transmembrane</keyword>
<sequence>MNLSKIIAVVLIILSLFIGYIGINKIQENTNEINFLGIKIEASDESGQQKGYLYVGFAVLLLGGGLYSLNKSK</sequence>
<keyword evidence="3" id="KW-1185">Reference proteome</keyword>
<evidence type="ECO:0000313" key="2">
    <source>
        <dbReference type="EMBL" id="MFL9832364.1"/>
    </source>
</evidence>
<dbReference type="EMBL" id="JBELQA010000011">
    <property type="protein sequence ID" value="MFL9832364.1"/>
    <property type="molecule type" value="Genomic_DNA"/>
</dbReference>
<accession>A0ABW8XWR8</accession>
<organism evidence="2 3">
    <name type="scientific">Flavobacterium plantiphilum</name>
    <dbReference type="NCBI Taxonomy" id="3163297"/>
    <lineage>
        <taxon>Bacteria</taxon>
        <taxon>Pseudomonadati</taxon>
        <taxon>Bacteroidota</taxon>
        <taxon>Flavobacteriia</taxon>
        <taxon>Flavobacteriales</taxon>
        <taxon>Flavobacteriaceae</taxon>
        <taxon>Flavobacterium</taxon>
    </lineage>
</organism>